<organism evidence="2 3">
    <name type="scientific">Solanum tuberosum</name>
    <name type="common">Potato</name>
    <dbReference type="NCBI Taxonomy" id="4113"/>
    <lineage>
        <taxon>Eukaryota</taxon>
        <taxon>Viridiplantae</taxon>
        <taxon>Streptophyta</taxon>
        <taxon>Embryophyta</taxon>
        <taxon>Tracheophyta</taxon>
        <taxon>Spermatophyta</taxon>
        <taxon>Magnoliopsida</taxon>
        <taxon>eudicotyledons</taxon>
        <taxon>Gunneridae</taxon>
        <taxon>Pentapetalae</taxon>
        <taxon>asterids</taxon>
        <taxon>lamiids</taxon>
        <taxon>Solanales</taxon>
        <taxon>Solanaceae</taxon>
        <taxon>Solanoideae</taxon>
        <taxon>Solaneae</taxon>
        <taxon>Solanum</taxon>
    </lineage>
</organism>
<dbReference type="AlphaFoldDB" id="M1E1D9"/>
<evidence type="ECO:0000313" key="3">
    <source>
        <dbReference type="Proteomes" id="UP000011115"/>
    </source>
</evidence>
<reference evidence="3" key="1">
    <citation type="journal article" date="2011" name="Nature">
        <title>Genome sequence and analysis of the tuber crop potato.</title>
        <authorList>
            <consortium name="The Potato Genome Sequencing Consortium"/>
        </authorList>
    </citation>
    <scope>NUCLEOTIDE SEQUENCE [LARGE SCALE GENOMIC DNA]</scope>
    <source>
        <strain evidence="3">cv. DM1-3 516 R44</strain>
    </source>
</reference>
<dbReference type="eggNOG" id="ENOG502T06U">
    <property type="taxonomic scope" value="Eukaryota"/>
</dbReference>
<feature type="compositionally biased region" description="Basic residues" evidence="1">
    <location>
        <begin position="26"/>
        <end position="40"/>
    </location>
</feature>
<keyword evidence="3" id="KW-1185">Reference proteome</keyword>
<dbReference type="EnsemblPlants" id="PGSC0003DMT400097772">
    <property type="protein sequence ID" value="PGSC0003DMT400097772"/>
    <property type="gene ID" value="PGSC0003DMG400047343"/>
</dbReference>
<dbReference type="HOGENOM" id="CLU_1565636_0_0_1"/>
<dbReference type="OMA" id="MVRTHTT"/>
<accession>M1E1D9</accession>
<feature type="compositionally biased region" description="Basic and acidic residues" evidence="1">
    <location>
        <begin position="56"/>
        <end position="78"/>
    </location>
</feature>
<sequence>MMRSRTSTSGDQEPIPAPDSGSTIHGRGRGIGRGRGRGRGRNAAPVEGQVPIATQGHDRIVPPDADVIHGDMQDRVEGDGPSQAPPSITVTPVLQDTLARMLGLLEGMAQAGTLYVTSDASQTRVGGQTPDLMVAQDSQTPRTQPAIVVVTPRYLKELERARIGNSHFWKE</sequence>
<dbReference type="InParanoid" id="M1E1D9"/>
<dbReference type="Proteomes" id="UP000011115">
    <property type="component" value="Unassembled WGS sequence"/>
</dbReference>
<feature type="compositionally biased region" description="Polar residues" evidence="1">
    <location>
        <begin position="1"/>
        <end position="11"/>
    </location>
</feature>
<dbReference type="Gramene" id="PGSC0003DMT400097772">
    <property type="protein sequence ID" value="PGSC0003DMT400097772"/>
    <property type="gene ID" value="PGSC0003DMG400047343"/>
</dbReference>
<protein>
    <submittedName>
        <fullName evidence="2">Uncharacterized protein</fullName>
    </submittedName>
</protein>
<reference evidence="2" key="2">
    <citation type="submission" date="2015-06" db="UniProtKB">
        <authorList>
            <consortium name="EnsemblPlants"/>
        </authorList>
    </citation>
    <scope>IDENTIFICATION</scope>
    <source>
        <strain evidence="2">DM1-3 516 R44</strain>
    </source>
</reference>
<evidence type="ECO:0000313" key="2">
    <source>
        <dbReference type="EnsemblPlants" id="PGSC0003DMT400097772"/>
    </source>
</evidence>
<name>M1E1D9_SOLTU</name>
<proteinExistence type="predicted"/>
<dbReference type="PaxDb" id="4113-PGSC0003DMT400097772"/>
<feature type="region of interest" description="Disordered" evidence="1">
    <location>
        <begin position="1"/>
        <end position="88"/>
    </location>
</feature>
<evidence type="ECO:0000256" key="1">
    <source>
        <dbReference type="SAM" id="MobiDB-lite"/>
    </source>
</evidence>